<dbReference type="PANTHER" id="PTHR30349:SF41">
    <property type="entry name" value="INTEGRASE_RECOMBINASE PROTEIN MJ0367-RELATED"/>
    <property type="match status" value="1"/>
</dbReference>
<dbReference type="InterPro" id="IPR011010">
    <property type="entry name" value="DNA_brk_join_enz"/>
</dbReference>
<reference evidence="6 7" key="1">
    <citation type="submission" date="2016-01" db="EMBL/GenBank/DDBJ databases">
        <authorList>
            <person name="Oliw E.H."/>
        </authorList>
    </citation>
    <scope>NUCLEOTIDE SEQUENCE [LARGE SCALE GENOMIC DNA]</scope>
    <source>
        <strain evidence="6 7">MJR8628B</strain>
    </source>
</reference>
<dbReference type="EMBL" id="LRPO01000016">
    <property type="protein sequence ID" value="KWZ82299.1"/>
    <property type="molecule type" value="Genomic_DNA"/>
</dbReference>
<dbReference type="Gene3D" id="1.10.443.10">
    <property type="entry name" value="Intergrase catalytic core"/>
    <property type="match status" value="1"/>
</dbReference>
<name>A0A0H2P6B9_BIFBI</name>
<dbReference type="InterPro" id="IPR002104">
    <property type="entry name" value="Integrase_catalytic"/>
</dbReference>
<keyword evidence="3" id="KW-0233">DNA recombination</keyword>
<dbReference type="Gene3D" id="1.10.150.130">
    <property type="match status" value="1"/>
</dbReference>
<evidence type="ECO:0000256" key="3">
    <source>
        <dbReference type="ARBA" id="ARBA00023172"/>
    </source>
</evidence>
<evidence type="ECO:0000256" key="4">
    <source>
        <dbReference type="SAM" id="MobiDB-lite"/>
    </source>
</evidence>
<evidence type="ECO:0000259" key="5">
    <source>
        <dbReference type="Pfam" id="PF00589"/>
    </source>
</evidence>
<accession>A0A0H2P6B9</accession>
<dbReference type="Proteomes" id="UP000070092">
    <property type="component" value="Unassembled WGS sequence"/>
</dbReference>
<feature type="domain" description="Tyr recombinase" evidence="5">
    <location>
        <begin position="214"/>
        <end position="384"/>
    </location>
</feature>
<feature type="region of interest" description="Disordered" evidence="4">
    <location>
        <begin position="413"/>
        <end position="433"/>
    </location>
</feature>
<dbReference type="InterPro" id="IPR010998">
    <property type="entry name" value="Integrase_recombinase_N"/>
</dbReference>
<comment type="caution">
    <text evidence="6">The sequence shown here is derived from an EMBL/GenBank/DDBJ whole genome shotgun (WGS) entry which is preliminary data.</text>
</comment>
<dbReference type="InterPro" id="IPR050090">
    <property type="entry name" value="Tyrosine_recombinase_XerCD"/>
</dbReference>
<dbReference type="InterPro" id="IPR013762">
    <property type="entry name" value="Integrase-like_cat_sf"/>
</dbReference>
<proteinExistence type="inferred from homology"/>
<dbReference type="SUPFAM" id="SSF56349">
    <property type="entry name" value="DNA breaking-rejoining enzymes"/>
    <property type="match status" value="1"/>
</dbReference>
<comment type="similarity">
    <text evidence="1">Belongs to the 'phage' integrase family.</text>
</comment>
<feature type="region of interest" description="Disordered" evidence="4">
    <location>
        <begin position="453"/>
        <end position="475"/>
    </location>
</feature>
<feature type="compositionally biased region" description="Basic and acidic residues" evidence="4">
    <location>
        <begin position="415"/>
        <end position="424"/>
    </location>
</feature>
<dbReference type="AlphaFoldDB" id="A0A0H2P6B9"/>
<dbReference type="PATRIC" id="fig|1681.46.peg.1552"/>
<dbReference type="RefSeq" id="WP_052814148.1">
    <property type="nucleotide sequence ID" value="NZ_CP022723.1"/>
</dbReference>
<gene>
    <name evidence="6" type="ORF">HMPREF3196_00380</name>
</gene>
<dbReference type="PANTHER" id="PTHR30349">
    <property type="entry name" value="PHAGE INTEGRASE-RELATED"/>
    <property type="match status" value="1"/>
</dbReference>
<dbReference type="GO" id="GO:0015074">
    <property type="term" value="P:DNA integration"/>
    <property type="evidence" value="ECO:0007669"/>
    <property type="project" value="InterPro"/>
</dbReference>
<organism evidence="6 7">
    <name type="scientific">Bifidobacterium bifidum</name>
    <dbReference type="NCBI Taxonomy" id="1681"/>
    <lineage>
        <taxon>Bacteria</taxon>
        <taxon>Bacillati</taxon>
        <taxon>Actinomycetota</taxon>
        <taxon>Actinomycetes</taxon>
        <taxon>Bifidobacteriales</taxon>
        <taxon>Bifidobacteriaceae</taxon>
        <taxon>Bifidobacterium</taxon>
    </lineage>
</organism>
<evidence type="ECO:0000313" key="7">
    <source>
        <dbReference type="Proteomes" id="UP000070092"/>
    </source>
</evidence>
<protein>
    <submittedName>
        <fullName evidence="6">Site-specific recombinase, phage integrase family</fullName>
    </submittedName>
</protein>
<sequence length="475" mass="52872">MVEVRTEKGRRRRFGSVYTLRRGDGTVISWVARYRDPVTRKRVERHFGPKGHVAALAFLEQEEMLVRMHRAGVQEYVHPSERNGRSRGSEWTFDRLCDWYVERHRKPDGSPLRGSSARNLRADVSHLRRAFGSLRLREVTAAVISDWYFGPHEEGLWAFQRACQRMKSIMRDACSPGVDGSPALLLANPWSLPIPPDPTPGSWLVPPVSSETLRKLYDAFPEYTRISVLLAAWAGGMRIGEVCALRVDSFDLERKVMHVTGSVNHGPDDLGPSRVGETKTSNSVRTVVLPDLLVPLIREHLEHHDPSNPMFFQAKAGTVLSRSTLQSHMERARRKVGCEGVTFRTLRVTHATLFMQAGGTLREAMDQIGDQTEEVLVRHYLRSVPEHQRDVANRMAEEMAQADPALAIRMGLEPVGDREKKSEEAPEETSVSISPEAIAAALARLLLRYLGGAASDGPPAPSGPVADDAGGFATE</sequence>
<dbReference type="Pfam" id="PF00589">
    <property type="entry name" value="Phage_integrase"/>
    <property type="match status" value="1"/>
</dbReference>
<evidence type="ECO:0000256" key="1">
    <source>
        <dbReference type="ARBA" id="ARBA00008857"/>
    </source>
</evidence>
<keyword evidence="2" id="KW-0238">DNA-binding</keyword>
<dbReference type="CDD" id="cd01189">
    <property type="entry name" value="INT_ICEBs1_C_like"/>
    <property type="match status" value="1"/>
</dbReference>
<evidence type="ECO:0000256" key="2">
    <source>
        <dbReference type="ARBA" id="ARBA00023125"/>
    </source>
</evidence>
<dbReference type="GO" id="GO:0003677">
    <property type="term" value="F:DNA binding"/>
    <property type="evidence" value="ECO:0007669"/>
    <property type="project" value="UniProtKB-KW"/>
</dbReference>
<evidence type="ECO:0000313" key="6">
    <source>
        <dbReference type="EMBL" id="KWZ82299.1"/>
    </source>
</evidence>
<dbReference type="GO" id="GO:0006310">
    <property type="term" value="P:DNA recombination"/>
    <property type="evidence" value="ECO:0007669"/>
    <property type="project" value="UniProtKB-KW"/>
</dbReference>